<comment type="caution">
    <text evidence="2">The sequence shown here is derived from an EMBL/GenBank/DDBJ whole genome shotgun (WGS) entry which is preliminary data.</text>
</comment>
<feature type="domain" description="Mutator-like transposase" evidence="1">
    <location>
        <begin position="5"/>
        <end position="102"/>
    </location>
</feature>
<sequence>MLIGYVNDYQVMSKHCKDCELAKGELNKISAEYEIWYEGHKNSCNVNHCRSSGSMEVQAAFKLWSRSEKIGFRYTSVLSDGDSKAFQHLTETNVYDNIEIKKRRMREPREQATWHSSSKLCERMTVKRSYSWWKIAWQFKRRNHQEAHTVLSKCHIKEQRKC</sequence>
<evidence type="ECO:0000313" key="3">
    <source>
        <dbReference type="Proteomes" id="UP000499080"/>
    </source>
</evidence>
<name>A0A4Y2INF8_ARAVE</name>
<evidence type="ECO:0000259" key="1">
    <source>
        <dbReference type="Pfam" id="PF20700"/>
    </source>
</evidence>
<accession>A0A4Y2INF8</accession>
<dbReference type="EMBL" id="BGPR01002817">
    <property type="protein sequence ID" value="GBM79363.1"/>
    <property type="molecule type" value="Genomic_DNA"/>
</dbReference>
<keyword evidence="3" id="KW-1185">Reference proteome</keyword>
<proteinExistence type="predicted"/>
<protein>
    <recommendedName>
        <fullName evidence="1">Mutator-like transposase domain-containing protein</fullName>
    </recommendedName>
</protein>
<dbReference type="AlphaFoldDB" id="A0A4Y2INF8"/>
<evidence type="ECO:0000313" key="2">
    <source>
        <dbReference type="EMBL" id="GBM79363.1"/>
    </source>
</evidence>
<gene>
    <name evidence="2" type="ORF">AVEN_32972_1</name>
</gene>
<dbReference type="Pfam" id="PF20700">
    <property type="entry name" value="Mutator"/>
    <property type="match status" value="1"/>
</dbReference>
<organism evidence="2 3">
    <name type="scientific">Araneus ventricosus</name>
    <name type="common">Orbweaver spider</name>
    <name type="synonym">Epeira ventricosa</name>
    <dbReference type="NCBI Taxonomy" id="182803"/>
    <lineage>
        <taxon>Eukaryota</taxon>
        <taxon>Metazoa</taxon>
        <taxon>Ecdysozoa</taxon>
        <taxon>Arthropoda</taxon>
        <taxon>Chelicerata</taxon>
        <taxon>Arachnida</taxon>
        <taxon>Araneae</taxon>
        <taxon>Araneomorphae</taxon>
        <taxon>Entelegynae</taxon>
        <taxon>Araneoidea</taxon>
        <taxon>Araneidae</taxon>
        <taxon>Araneus</taxon>
    </lineage>
</organism>
<reference evidence="2 3" key="1">
    <citation type="journal article" date="2019" name="Sci. Rep.">
        <title>Orb-weaving spider Araneus ventricosus genome elucidates the spidroin gene catalogue.</title>
        <authorList>
            <person name="Kono N."/>
            <person name="Nakamura H."/>
            <person name="Ohtoshi R."/>
            <person name="Moran D.A.P."/>
            <person name="Shinohara A."/>
            <person name="Yoshida Y."/>
            <person name="Fujiwara M."/>
            <person name="Mori M."/>
            <person name="Tomita M."/>
            <person name="Arakawa K."/>
        </authorList>
    </citation>
    <scope>NUCLEOTIDE SEQUENCE [LARGE SCALE GENOMIC DNA]</scope>
</reference>
<dbReference type="InterPro" id="IPR049012">
    <property type="entry name" value="Mutator_transp_dom"/>
</dbReference>
<dbReference type="Proteomes" id="UP000499080">
    <property type="component" value="Unassembled WGS sequence"/>
</dbReference>
<dbReference type="OrthoDB" id="6504945at2759"/>